<evidence type="ECO:0000256" key="2">
    <source>
        <dbReference type="ARBA" id="ARBA00022679"/>
    </source>
</evidence>
<organism evidence="4 5">
    <name type="scientific">Eshraghiella crossota DSM 2876</name>
    <dbReference type="NCBI Taxonomy" id="511680"/>
    <lineage>
        <taxon>Bacteria</taxon>
        <taxon>Bacillati</taxon>
        <taxon>Bacillota</taxon>
        <taxon>Clostridia</taxon>
        <taxon>Lachnospirales</taxon>
        <taxon>Lachnospiraceae</taxon>
        <taxon>Eshraghiella</taxon>
    </lineage>
</organism>
<dbReference type="Gene3D" id="3.90.550.10">
    <property type="entry name" value="Spore Coat Polysaccharide Biosynthesis Protein SpsA, Chain A"/>
    <property type="match status" value="1"/>
</dbReference>
<dbReference type="CDD" id="cd00761">
    <property type="entry name" value="Glyco_tranf_GTA_type"/>
    <property type="match status" value="1"/>
</dbReference>
<evidence type="ECO:0000313" key="4">
    <source>
        <dbReference type="EMBL" id="EFF67856.1"/>
    </source>
</evidence>
<dbReference type="PANTHER" id="PTHR22916">
    <property type="entry name" value="GLYCOSYLTRANSFERASE"/>
    <property type="match status" value="1"/>
</dbReference>
<dbReference type="PANTHER" id="PTHR22916:SF51">
    <property type="entry name" value="GLYCOSYLTRANSFERASE EPSH-RELATED"/>
    <property type="match status" value="1"/>
</dbReference>
<dbReference type="HOGENOM" id="CLU_025996_25_1_9"/>
<comment type="caution">
    <text evidence="4">The sequence shown here is derived from an EMBL/GenBank/DDBJ whole genome shotgun (WGS) entry which is preliminary data.</text>
</comment>
<dbReference type="GeneID" id="98917793"/>
<sequence>MYDKLISIIVPVYNAENTIGICVDSLVRQSHNLLEIILVDDGSTDNSGKICDELAIKDNRIKVIHKDNEGVSVARNTGINKAAGYAITFVDADDTLDINAVSLMLNKMLNNDCDIVMCDYSIIYSDHMEKHVYREDDFCLDKEGVSEFLDDALKPQSGVGFIWGKLFNREFLIRNNLLLNDNLTAAEDAEFMLRTAFYADRVSFVAKSLYNYLHNTVSAVRSFRTDYVERYRKSLSVMYDFLVDNGLSKHLVTYDNCVLYHLLLIVVNYSFNPARKDTKKEQTAAFKKLVKDPFFANAMKSLRLKDFSMTRKITLICIKLKMYRMVRLIALFRQKQTGKA</sequence>
<feature type="domain" description="Glycosyltransferase 2-like" evidence="3">
    <location>
        <begin position="7"/>
        <end position="135"/>
    </location>
</feature>
<protein>
    <submittedName>
        <fullName evidence="4">Glycosyltransferase, group 2 family protein</fullName>
        <ecNumber evidence="4">2.4.-.-</ecNumber>
    </submittedName>
</protein>
<name>D4S1V8_9FIRM</name>
<dbReference type="STRING" id="45851.BHV86_07955"/>
<dbReference type="eggNOG" id="COG1216">
    <property type="taxonomic scope" value="Bacteria"/>
</dbReference>
<reference evidence="4 5" key="1">
    <citation type="submission" date="2010-02" db="EMBL/GenBank/DDBJ databases">
        <authorList>
            <person name="Weinstock G."/>
            <person name="Sodergren E."/>
            <person name="Clifton S."/>
            <person name="Fulton L."/>
            <person name="Fulton B."/>
            <person name="Courtney L."/>
            <person name="Fronick C."/>
            <person name="Harrison M."/>
            <person name="Strong C."/>
            <person name="Farmer C."/>
            <person name="Delahaunty K."/>
            <person name="Markovic C."/>
            <person name="Hall O."/>
            <person name="Minx P."/>
            <person name="Tomlinson C."/>
            <person name="Mitreva M."/>
            <person name="Nelson J."/>
            <person name="Hou S."/>
            <person name="Wollam A."/>
            <person name="Pepin K.H."/>
            <person name="Johnson M."/>
            <person name="Bhonagiri V."/>
            <person name="Zhang X."/>
            <person name="Suruliraj S."/>
            <person name="Warren W."/>
            <person name="Chinwalla A."/>
            <person name="Mardis E.R."/>
            <person name="Wilson R.K."/>
        </authorList>
    </citation>
    <scope>NUCLEOTIDE SEQUENCE [LARGE SCALE GENOMIC DNA]</scope>
    <source>
        <strain evidence="4 5">DSM 2876</strain>
    </source>
</reference>
<evidence type="ECO:0000256" key="1">
    <source>
        <dbReference type="ARBA" id="ARBA00022676"/>
    </source>
</evidence>
<dbReference type="GO" id="GO:0016757">
    <property type="term" value="F:glycosyltransferase activity"/>
    <property type="evidence" value="ECO:0007669"/>
    <property type="project" value="UniProtKB-KW"/>
</dbReference>
<keyword evidence="1 4" id="KW-0328">Glycosyltransferase</keyword>
<dbReference type="SUPFAM" id="SSF53448">
    <property type="entry name" value="Nucleotide-diphospho-sugar transferases"/>
    <property type="match status" value="1"/>
</dbReference>
<evidence type="ECO:0000313" key="5">
    <source>
        <dbReference type="Proteomes" id="UP000006238"/>
    </source>
</evidence>
<gene>
    <name evidence="4" type="ORF">BUTYVIB_02080</name>
</gene>
<dbReference type="RefSeq" id="WP_005604047.1">
    <property type="nucleotide sequence ID" value="NZ_GG663524.1"/>
</dbReference>
<keyword evidence="5" id="KW-1185">Reference proteome</keyword>
<dbReference type="Pfam" id="PF00535">
    <property type="entry name" value="Glycos_transf_2"/>
    <property type="match status" value="1"/>
</dbReference>
<dbReference type="AlphaFoldDB" id="D4S1V8"/>
<dbReference type="EMBL" id="ABWN01000035">
    <property type="protein sequence ID" value="EFF67856.1"/>
    <property type="molecule type" value="Genomic_DNA"/>
</dbReference>
<proteinExistence type="predicted"/>
<dbReference type="EC" id="2.4.-.-" evidence="4"/>
<dbReference type="Proteomes" id="UP000006238">
    <property type="component" value="Unassembled WGS sequence"/>
</dbReference>
<dbReference type="InterPro" id="IPR001173">
    <property type="entry name" value="Glyco_trans_2-like"/>
</dbReference>
<accession>D4S1V8</accession>
<keyword evidence="2 4" id="KW-0808">Transferase</keyword>
<dbReference type="InterPro" id="IPR029044">
    <property type="entry name" value="Nucleotide-diphossugar_trans"/>
</dbReference>
<evidence type="ECO:0000259" key="3">
    <source>
        <dbReference type="Pfam" id="PF00535"/>
    </source>
</evidence>